<protein>
    <recommendedName>
        <fullName evidence="8">3'-5' exonuclease</fullName>
    </recommendedName>
    <alternativeName>
        <fullName evidence="9">Werner Syndrome-like exonuclease</fullName>
    </alternativeName>
</protein>
<evidence type="ECO:0000256" key="1">
    <source>
        <dbReference type="ARBA" id="ARBA00004123"/>
    </source>
</evidence>
<evidence type="ECO:0000256" key="10">
    <source>
        <dbReference type="SAM" id="MobiDB-lite"/>
    </source>
</evidence>
<sequence length="324" mass="35849">MDNHHHHRGHTSSVTAFSFISNWDDEPFTDEDLQTIEAALQSASKRPRPSSSHNHDDDDNHNSGSPDPPTVRVGGGRRRRLPSSIPAFQDPNPFSLSPCRANLRMRYPVMKFGGQITYSRTAVEVEAAATEILKTVEAKNREVGEAAVGFDIEWRPTFKTGVSPGKAAVLQICGDTSHCHVMHIIHSGIPQSLRLLLENSTLLKVGVGIGNDAVKVYKDYNVSVKAVKDLSYLAMRKLGESQRWGLGSLTETLISKQLPKPNRIRLGNWEADVLSKKQLEYAATDAFTSWYLYEVLRGLPDFEKVVAEDSSKESKAASPQCTLP</sequence>
<evidence type="ECO:0000256" key="4">
    <source>
        <dbReference type="ARBA" id="ARBA00022801"/>
    </source>
</evidence>
<dbReference type="InterPro" id="IPR051132">
    <property type="entry name" value="3-5_Exonuclease_domain"/>
</dbReference>
<evidence type="ECO:0000256" key="6">
    <source>
        <dbReference type="ARBA" id="ARBA00022842"/>
    </source>
</evidence>
<evidence type="ECO:0000256" key="5">
    <source>
        <dbReference type="ARBA" id="ARBA00022839"/>
    </source>
</evidence>
<dbReference type="AlphaFoldDB" id="A0A6P4AMK4"/>
<dbReference type="CDD" id="cd06141">
    <property type="entry name" value="WRN_exo"/>
    <property type="match status" value="1"/>
</dbReference>
<evidence type="ECO:0000313" key="13">
    <source>
        <dbReference type="RefSeq" id="XP_015887280.3"/>
    </source>
</evidence>
<evidence type="ECO:0000256" key="3">
    <source>
        <dbReference type="ARBA" id="ARBA00022723"/>
    </source>
</evidence>
<evidence type="ECO:0000256" key="9">
    <source>
        <dbReference type="ARBA" id="ARBA00042761"/>
    </source>
</evidence>
<evidence type="ECO:0000256" key="8">
    <source>
        <dbReference type="ARBA" id="ARBA00040531"/>
    </source>
</evidence>
<accession>A0A6P4AMK4</accession>
<dbReference type="InterPro" id="IPR036397">
    <property type="entry name" value="RNaseH_sf"/>
</dbReference>
<keyword evidence="7" id="KW-0539">Nucleus</keyword>
<evidence type="ECO:0000313" key="12">
    <source>
        <dbReference type="Proteomes" id="UP001652623"/>
    </source>
</evidence>
<keyword evidence="6" id="KW-0460">Magnesium</keyword>
<dbReference type="RefSeq" id="XP_015887280.3">
    <property type="nucleotide sequence ID" value="XM_016031794.4"/>
</dbReference>
<dbReference type="InParanoid" id="A0A6P4AMK4"/>
<dbReference type="InterPro" id="IPR002562">
    <property type="entry name" value="3'-5'_exonuclease_dom"/>
</dbReference>
<dbReference type="PANTHER" id="PTHR13620:SF109">
    <property type="entry name" value="3'-5' EXONUCLEASE"/>
    <property type="match status" value="1"/>
</dbReference>
<dbReference type="GeneID" id="107422357"/>
<comment type="subcellular location">
    <subcellularLocation>
        <location evidence="1">Nucleus</location>
    </subcellularLocation>
</comment>
<gene>
    <name evidence="13" type="primary">LOC107422357</name>
</gene>
<keyword evidence="12" id="KW-1185">Reference proteome</keyword>
<dbReference type="PANTHER" id="PTHR13620">
    <property type="entry name" value="3-5 EXONUCLEASE"/>
    <property type="match status" value="1"/>
</dbReference>
<dbReference type="KEGG" id="zju:107422357"/>
<evidence type="ECO:0000259" key="11">
    <source>
        <dbReference type="SMART" id="SM00474"/>
    </source>
</evidence>
<reference evidence="13" key="1">
    <citation type="submission" date="2025-08" db="UniProtKB">
        <authorList>
            <consortium name="RefSeq"/>
        </authorList>
    </citation>
    <scope>IDENTIFICATION</scope>
    <source>
        <tissue evidence="13">Seedling</tissue>
    </source>
</reference>
<dbReference type="GO" id="GO:0005634">
    <property type="term" value="C:nucleus"/>
    <property type="evidence" value="ECO:0007669"/>
    <property type="project" value="UniProtKB-SubCell"/>
</dbReference>
<keyword evidence="4" id="KW-0378">Hydrolase</keyword>
<keyword evidence="2" id="KW-0540">Nuclease</keyword>
<dbReference type="GO" id="GO:0006139">
    <property type="term" value="P:nucleobase-containing compound metabolic process"/>
    <property type="evidence" value="ECO:0007669"/>
    <property type="project" value="InterPro"/>
</dbReference>
<evidence type="ECO:0000256" key="7">
    <source>
        <dbReference type="ARBA" id="ARBA00023242"/>
    </source>
</evidence>
<evidence type="ECO:0000256" key="2">
    <source>
        <dbReference type="ARBA" id="ARBA00022722"/>
    </source>
</evidence>
<feature type="domain" description="3'-5' exonuclease" evidence="11">
    <location>
        <begin position="130"/>
        <end position="301"/>
    </location>
</feature>
<dbReference type="FunFam" id="3.30.420.10:FF:000114">
    <property type="entry name" value="Werner Syndrome-like exonuclease"/>
    <property type="match status" value="1"/>
</dbReference>
<proteinExistence type="predicted"/>
<dbReference type="SUPFAM" id="SSF53098">
    <property type="entry name" value="Ribonuclease H-like"/>
    <property type="match status" value="1"/>
</dbReference>
<dbReference type="FunCoup" id="A0A6P4AMK4">
    <property type="interactions" value="71"/>
</dbReference>
<dbReference type="InterPro" id="IPR012337">
    <property type="entry name" value="RNaseH-like_sf"/>
</dbReference>
<dbReference type="Proteomes" id="UP001652623">
    <property type="component" value="Chromosome 3"/>
</dbReference>
<dbReference type="GO" id="GO:0008408">
    <property type="term" value="F:3'-5' exonuclease activity"/>
    <property type="evidence" value="ECO:0007669"/>
    <property type="project" value="InterPro"/>
</dbReference>
<organism evidence="12 13">
    <name type="scientific">Ziziphus jujuba</name>
    <name type="common">Chinese jujube</name>
    <name type="synonym">Ziziphus sativa</name>
    <dbReference type="NCBI Taxonomy" id="326968"/>
    <lineage>
        <taxon>Eukaryota</taxon>
        <taxon>Viridiplantae</taxon>
        <taxon>Streptophyta</taxon>
        <taxon>Embryophyta</taxon>
        <taxon>Tracheophyta</taxon>
        <taxon>Spermatophyta</taxon>
        <taxon>Magnoliopsida</taxon>
        <taxon>eudicotyledons</taxon>
        <taxon>Gunneridae</taxon>
        <taxon>Pentapetalae</taxon>
        <taxon>rosids</taxon>
        <taxon>fabids</taxon>
        <taxon>Rosales</taxon>
        <taxon>Rhamnaceae</taxon>
        <taxon>Paliureae</taxon>
        <taxon>Ziziphus</taxon>
    </lineage>
</organism>
<dbReference type="SMART" id="SM00474">
    <property type="entry name" value="35EXOc"/>
    <property type="match status" value="1"/>
</dbReference>
<keyword evidence="3" id="KW-0479">Metal-binding</keyword>
<dbReference type="GO" id="GO:0046872">
    <property type="term" value="F:metal ion binding"/>
    <property type="evidence" value="ECO:0007669"/>
    <property type="project" value="UniProtKB-KW"/>
</dbReference>
<dbReference type="Gene3D" id="3.30.420.10">
    <property type="entry name" value="Ribonuclease H-like superfamily/Ribonuclease H"/>
    <property type="match status" value="1"/>
</dbReference>
<keyword evidence="5 13" id="KW-0269">Exonuclease</keyword>
<name>A0A6P4AMK4_ZIZJJ</name>
<feature type="region of interest" description="Disordered" evidence="10">
    <location>
        <begin position="34"/>
        <end position="89"/>
    </location>
</feature>
<dbReference type="Pfam" id="PF01612">
    <property type="entry name" value="DNA_pol_A_exo1"/>
    <property type="match status" value="1"/>
</dbReference>
<dbReference type="GO" id="GO:0003676">
    <property type="term" value="F:nucleic acid binding"/>
    <property type="evidence" value="ECO:0007669"/>
    <property type="project" value="InterPro"/>
</dbReference>